<protein>
    <submittedName>
        <fullName evidence="2">Uncharacterized protein</fullName>
    </submittedName>
</protein>
<keyword evidence="1" id="KW-0472">Membrane</keyword>
<feature type="transmembrane region" description="Helical" evidence="1">
    <location>
        <begin position="77"/>
        <end position="98"/>
    </location>
</feature>
<evidence type="ECO:0000313" key="3">
    <source>
        <dbReference type="Proteomes" id="UP000539146"/>
    </source>
</evidence>
<evidence type="ECO:0000256" key="1">
    <source>
        <dbReference type="SAM" id="Phobius"/>
    </source>
</evidence>
<comment type="caution">
    <text evidence="2">The sequence shown here is derived from an EMBL/GenBank/DDBJ whole genome shotgun (WGS) entry which is preliminary data.</text>
</comment>
<dbReference type="Proteomes" id="UP000539146">
    <property type="component" value="Unassembled WGS sequence"/>
</dbReference>
<keyword evidence="1" id="KW-0812">Transmembrane</keyword>
<keyword evidence="1" id="KW-1133">Transmembrane helix</keyword>
<gene>
    <name evidence="2" type="ORF">HP467_10215</name>
</gene>
<proteinExistence type="predicted"/>
<feature type="transmembrane region" description="Helical" evidence="1">
    <location>
        <begin position="42"/>
        <end position="65"/>
    </location>
</feature>
<accession>A0A850DWB7</accession>
<organism evidence="2 3">
    <name type="scientific">Curtobacterium citreum</name>
    <dbReference type="NCBI Taxonomy" id="2036"/>
    <lineage>
        <taxon>Bacteria</taxon>
        <taxon>Bacillati</taxon>
        <taxon>Actinomycetota</taxon>
        <taxon>Actinomycetes</taxon>
        <taxon>Micrococcales</taxon>
        <taxon>Microbacteriaceae</taxon>
        <taxon>Curtobacterium</taxon>
    </lineage>
</organism>
<reference evidence="2 3" key="1">
    <citation type="submission" date="2020-05" db="EMBL/GenBank/DDBJ databases">
        <title>Genome Sequencing of Type Strains.</title>
        <authorList>
            <person name="Lemaire J.F."/>
            <person name="Inderbitzin P."/>
            <person name="Gregorio O.A."/>
            <person name="Collins S.B."/>
            <person name="Wespe N."/>
            <person name="Knight-Connoni V."/>
        </authorList>
    </citation>
    <scope>NUCLEOTIDE SEQUENCE [LARGE SCALE GENOMIC DNA]</scope>
    <source>
        <strain evidence="2 3">DSM 20512</strain>
    </source>
</reference>
<name>A0A850DWB7_9MICO</name>
<dbReference type="AlphaFoldDB" id="A0A850DWB7"/>
<sequence length="106" mass="10784">MVASVVLLVLLAVEAVVAVMGILLLSLGFSSCAAPGNTCDQGLGGAVVYVGPVLVALVFVAALVVSIVRLVKRRLTWPVPLLGAGLVVVVFFVARALADMAVTRGI</sequence>
<evidence type="ECO:0000313" key="2">
    <source>
        <dbReference type="EMBL" id="NUU28480.1"/>
    </source>
</evidence>
<dbReference type="EMBL" id="JABMCG010000105">
    <property type="protein sequence ID" value="NUU28480.1"/>
    <property type="molecule type" value="Genomic_DNA"/>
</dbReference>